<sequence>MINKYGVNDIVVQEVFDIDSNIFTAKSPEEQQNVHGFIFAWPYQEEPLPNNHSTHDSDSEEVFYSCQVITNACATLALLGVLLNCDKEVDIGETLTMFKNFTKGFDPVNTGLAIGSHPLLRDTHNSFACEEDKEAAIASARGISKENDYEENGDYINEDIFHFVSYIYKNGYIWELDGLKRAPVKLVKCTLSNWNETVKPILQERMRSTGESQISYNLMAVISDPLKALRESITDLNDLVEAYDHEISEQESRSQDLRSKVLGKRSRLVEDYRIEIKRNMLGFLRNRQENHKEKRRNLEKDLEMGEAEKEKEEANNLRLDHDYGPFLRALFQKMEEKELLYLKEPVNVKNVNRHLNYFNGVEFHEFLFGEEDQKLKTMKKKQKVNKKGRKKQKKTSDNDAKPYLPSETTILLMRIAHYLIYNSHHIFAEMSLPEHCALKINSLVFSFSLTSNVDSRILLTATHDRKQEFLGLDLSKLFERRGLLYFAGKHFGLGYRMEIIRRPSKHKDPREHIYTLNESNISVITFTDLQNIIT</sequence>
<dbReference type="PROSITE" id="PS52048">
    <property type="entry name" value="UCH_DOMAIN"/>
    <property type="match status" value="1"/>
</dbReference>
<dbReference type="GeneID" id="29000202"/>
<dbReference type="InterPro" id="IPR036959">
    <property type="entry name" value="Peptidase_C12_UCH_sf"/>
</dbReference>
<keyword evidence="6 8" id="KW-0378">Hydrolase</keyword>
<evidence type="ECO:0000256" key="2">
    <source>
        <dbReference type="ARBA" id="ARBA00009326"/>
    </source>
</evidence>
<feature type="active site" description="Nucleophile" evidence="8">
    <location>
        <position position="73"/>
    </location>
</feature>
<feature type="region of interest" description="Disordered" evidence="9">
    <location>
        <begin position="377"/>
        <end position="401"/>
    </location>
</feature>
<dbReference type="SUPFAM" id="SSF54001">
    <property type="entry name" value="Cysteine proteinases"/>
    <property type="match status" value="1"/>
</dbReference>
<proteinExistence type="inferred from homology"/>
<dbReference type="GO" id="GO:0004843">
    <property type="term" value="F:cysteine-type deubiquitinase activity"/>
    <property type="evidence" value="ECO:0007669"/>
    <property type="project" value="UniProtKB-UniRule"/>
</dbReference>
<dbReference type="VEuPathDB" id="FungiDB:PHYBLDRAFT_186881"/>
<dbReference type="STRING" id="763407.A0A163DVJ3"/>
<evidence type="ECO:0000256" key="5">
    <source>
        <dbReference type="ARBA" id="ARBA00022786"/>
    </source>
</evidence>
<name>A0A163DVJ3_PHYB8</name>
<keyword evidence="7 8" id="KW-0788">Thiol protease</keyword>
<evidence type="ECO:0000256" key="9">
    <source>
        <dbReference type="SAM" id="MobiDB-lite"/>
    </source>
</evidence>
<dbReference type="Pfam" id="PF01088">
    <property type="entry name" value="Peptidase_C12"/>
    <property type="match status" value="1"/>
</dbReference>
<comment type="catalytic activity">
    <reaction evidence="1 8">
        <text>Thiol-dependent hydrolysis of ester, thioester, amide, peptide and isopeptide bonds formed by the C-terminal Gly of ubiquitin (a 76-residue protein attached to proteins as an intracellular targeting signal).</text>
        <dbReference type="EC" id="3.4.19.12"/>
    </reaction>
</comment>
<dbReference type="PANTHER" id="PTHR10589:SF16">
    <property type="entry name" value="UBIQUITIN CARBOXYL-TERMINAL HYDROLASE ISOZYME L5"/>
    <property type="match status" value="1"/>
</dbReference>
<accession>A0A163DVJ3</accession>
<gene>
    <name evidence="11" type="ORF">PHYBLDRAFT_186881</name>
</gene>
<reference evidence="12" key="1">
    <citation type="submission" date="2015-06" db="EMBL/GenBank/DDBJ databases">
        <title>Expansion of signal transduction pathways in fungi by whole-genome duplication.</title>
        <authorList>
            <consortium name="DOE Joint Genome Institute"/>
            <person name="Corrochano L.M."/>
            <person name="Kuo A."/>
            <person name="Marcet-Houben M."/>
            <person name="Polaino S."/>
            <person name="Salamov A."/>
            <person name="Villalobos J.M."/>
            <person name="Alvarez M.I."/>
            <person name="Avalos J."/>
            <person name="Benito E.P."/>
            <person name="Benoit I."/>
            <person name="Burger G."/>
            <person name="Camino L.P."/>
            <person name="Canovas D."/>
            <person name="Cerda-Olmedo E."/>
            <person name="Cheng J.-F."/>
            <person name="Dominguez A."/>
            <person name="Elias M."/>
            <person name="Eslava A.P."/>
            <person name="Glaser F."/>
            <person name="Grimwood J."/>
            <person name="Gutierrez G."/>
            <person name="Heitman J."/>
            <person name="Henrissat B."/>
            <person name="Iturriaga E.A."/>
            <person name="Lang B.F."/>
            <person name="Lavin J.L."/>
            <person name="Lee S."/>
            <person name="Li W."/>
            <person name="Lindquist E."/>
            <person name="Lopez-Garcia S."/>
            <person name="Luque E.M."/>
            <person name="Marcos A.T."/>
            <person name="Martin J."/>
            <person name="McCluskey K."/>
            <person name="Medina H.R."/>
            <person name="Miralles-Duran A."/>
            <person name="Miyazaki A."/>
            <person name="Munoz-Torres E."/>
            <person name="Oguiza J.A."/>
            <person name="Ohm R."/>
            <person name="Olmedo M."/>
            <person name="Orejas M."/>
            <person name="Ortiz-Castellanos L."/>
            <person name="Pisabarro A.G."/>
            <person name="Rodriguez-Romero J."/>
            <person name="Ruiz-Herrera J."/>
            <person name="Ruiz-Vazquez R."/>
            <person name="Sanz C."/>
            <person name="Schackwitz W."/>
            <person name="Schmutz J."/>
            <person name="Shahriari M."/>
            <person name="Shelest E."/>
            <person name="Silva-Franco F."/>
            <person name="Soanes D."/>
            <person name="Syed K."/>
            <person name="Tagua V.G."/>
            <person name="Talbot N.J."/>
            <person name="Thon M."/>
            <person name="De vries R.P."/>
            <person name="Wiebenga A."/>
            <person name="Yadav J.S."/>
            <person name="Braun E.L."/>
            <person name="Baker S."/>
            <person name="Garre V."/>
            <person name="Horwitz B."/>
            <person name="Torres-Martinez S."/>
            <person name="Idnurm A."/>
            <person name="Herrera-Estrella A."/>
            <person name="Gabaldon T."/>
            <person name="Grigoriev I.V."/>
        </authorList>
    </citation>
    <scope>NUCLEOTIDE SEQUENCE [LARGE SCALE GENOMIC DNA]</scope>
    <source>
        <strain evidence="12">NRRL 1555(-)</strain>
    </source>
</reference>
<evidence type="ECO:0000256" key="6">
    <source>
        <dbReference type="ARBA" id="ARBA00022801"/>
    </source>
</evidence>
<dbReference type="InterPro" id="IPR038765">
    <property type="entry name" value="Papain-like_cys_pep_sf"/>
</dbReference>
<dbReference type="GO" id="GO:0006511">
    <property type="term" value="P:ubiquitin-dependent protein catabolic process"/>
    <property type="evidence" value="ECO:0007669"/>
    <property type="project" value="UniProtKB-UniRule"/>
</dbReference>
<feature type="region of interest" description="Disordered" evidence="9">
    <location>
        <begin position="290"/>
        <end position="313"/>
    </location>
</feature>
<dbReference type="EMBL" id="KV440980">
    <property type="protein sequence ID" value="OAD73680.1"/>
    <property type="molecule type" value="Genomic_DNA"/>
</dbReference>
<evidence type="ECO:0000256" key="3">
    <source>
        <dbReference type="ARBA" id="ARBA00012759"/>
    </source>
</evidence>
<evidence type="ECO:0000259" key="10">
    <source>
        <dbReference type="PROSITE" id="PS52048"/>
    </source>
</evidence>
<organism evidence="11 12">
    <name type="scientific">Phycomyces blakesleeanus (strain ATCC 8743b / DSM 1359 / FGSC 10004 / NBRC 33097 / NRRL 1555)</name>
    <dbReference type="NCBI Taxonomy" id="763407"/>
    <lineage>
        <taxon>Eukaryota</taxon>
        <taxon>Fungi</taxon>
        <taxon>Fungi incertae sedis</taxon>
        <taxon>Mucoromycota</taxon>
        <taxon>Mucoromycotina</taxon>
        <taxon>Mucoromycetes</taxon>
        <taxon>Mucorales</taxon>
        <taxon>Phycomycetaceae</taxon>
        <taxon>Phycomyces</taxon>
    </lineage>
</organism>
<dbReference type="RefSeq" id="XP_018291720.1">
    <property type="nucleotide sequence ID" value="XM_018439296.1"/>
</dbReference>
<dbReference type="Gene3D" id="3.40.532.10">
    <property type="entry name" value="Peptidase C12, ubiquitin carboxyl-terminal hydrolase"/>
    <property type="match status" value="1"/>
</dbReference>
<dbReference type="EC" id="3.4.19.12" evidence="3 8"/>
<keyword evidence="12" id="KW-1185">Reference proteome</keyword>
<feature type="compositionally biased region" description="Basic residues" evidence="9">
    <location>
        <begin position="377"/>
        <end position="393"/>
    </location>
</feature>
<evidence type="ECO:0000313" key="11">
    <source>
        <dbReference type="EMBL" id="OAD73680.1"/>
    </source>
</evidence>
<dbReference type="Proteomes" id="UP000077315">
    <property type="component" value="Unassembled WGS sequence"/>
</dbReference>
<dbReference type="GO" id="GO:0005737">
    <property type="term" value="C:cytoplasm"/>
    <property type="evidence" value="ECO:0007669"/>
    <property type="project" value="TreeGrafter"/>
</dbReference>
<comment type="similarity">
    <text evidence="2 8">Belongs to the peptidase C12 family.</text>
</comment>
<evidence type="ECO:0000256" key="8">
    <source>
        <dbReference type="PROSITE-ProRule" id="PRU01393"/>
    </source>
</evidence>
<keyword evidence="5 8" id="KW-0833">Ubl conjugation pathway</keyword>
<feature type="domain" description="UCH catalytic" evidence="10">
    <location>
        <begin position="1"/>
        <end position="223"/>
    </location>
</feature>
<feature type="site" description="Important for enzyme activity" evidence="8">
    <location>
        <position position="177"/>
    </location>
</feature>
<dbReference type="PANTHER" id="PTHR10589">
    <property type="entry name" value="UBIQUITIN CARBOXYL-TERMINAL HYDROLASE"/>
    <property type="match status" value="1"/>
</dbReference>
<keyword evidence="4 8" id="KW-0645">Protease</keyword>
<evidence type="ECO:0000313" key="12">
    <source>
        <dbReference type="Proteomes" id="UP000077315"/>
    </source>
</evidence>
<dbReference type="InterPro" id="IPR001578">
    <property type="entry name" value="Peptidase_C12_UCH"/>
</dbReference>
<feature type="site" description="Transition state stabilizer" evidence="8">
    <location>
        <position position="67"/>
    </location>
</feature>
<evidence type="ECO:0000256" key="7">
    <source>
        <dbReference type="ARBA" id="ARBA00022807"/>
    </source>
</evidence>
<dbReference type="GO" id="GO:0016579">
    <property type="term" value="P:protein deubiquitination"/>
    <property type="evidence" value="ECO:0007669"/>
    <property type="project" value="TreeGrafter"/>
</dbReference>
<evidence type="ECO:0000256" key="4">
    <source>
        <dbReference type="ARBA" id="ARBA00022670"/>
    </source>
</evidence>
<protein>
    <recommendedName>
        <fullName evidence="3 8">ubiquitinyl hydrolase 1</fullName>
        <ecNumber evidence="3 8">3.4.19.12</ecNumber>
    </recommendedName>
</protein>
<feature type="active site" description="Proton donor" evidence="8">
    <location>
        <position position="162"/>
    </location>
</feature>
<dbReference type="AlphaFoldDB" id="A0A163DVJ3"/>
<dbReference type="OrthoDB" id="1924260at2759"/>
<dbReference type="InParanoid" id="A0A163DVJ3"/>
<evidence type="ECO:0000256" key="1">
    <source>
        <dbReference type="ARBA" id="ARBA00000707"/>
    </source>
</evidence>